<keyword evidence="5 8" id="KW-0812">Transmembrane</keyword>
<comment type="subcellular location">
    <subcellularLocation>
        <location evidence="1">Cell membrane</location>
        <topology evidence="1">Multi-pass membrane protein</topology>
    </subcellularLocation>
</comment>
<dbReference type="InterPro" id="IPR038731">
    <property type="entry name" value="RgtA/B/C-like"/>
</dbReference>
<feature type="transmembrane region" description="Helical" evidence="8">
    <location>
        <begin position="105"/>
        <end position="125"/>
    </location>
</feature>
<feature type="transmembrane region" description="Helical" evidence="8">
    <location>
        <begin position="81"/>
        <end position="98"/>
    </location>
</feature>
<dbReference type="Proteomes" id="UP000245125">
    <property type="component" value="Unassembled WGS sequence"/>
</dbReference>
<feature type="transmembrane region" description="Helical" evidence="8">
    <location>
        <begin position="328"/>
        <end position="346"/>
    </location>
</feature>
<name>A0A2U3QF27_9BACT</name>
<evidence type="ECO:0000256" key="8">
    <source>
        <dbReference type="SAM" id="Phobius"/>
    </source>
</evidence>
<feature type="transmembrane region" description="Helical" evidence="8">
    <location>
        <begin position="216"/>
        <end position="236"/>
    </location>
</feature>
<evidence type="ECO:0000256" key="2">
    <source>
        <dbReference type="ARBA" id="ARBA00022475"/>
    </source>
</evidence>
<gene>
    <name evidence="10" type="ORF">NBG4_150019</name>
</gene>
<dbReference type="InterPro" id="IPR050297">
    <property type="entry name" value="LipidA_mod_glycosyltrf_83"/>
</dbReference>
<feature type="transmembrane region" description="Helical" evidence="8">
    <location>
        <begin position="302"/>
        <end position="321"/>
    </location>
</feature>
<accession>A0A2U3QF27</accession>
<evidence type="ECO:0000256" key="3">
    <source>
        <dbReference type="ARBA" id="ARBA00022676"/>
    </source>
</evidence>
<dbReference type="AlphaFoldDB" id="A0A2U3QF27"/>
<dbReference type="GO" id="GO:0016763">
    <property type="term" value="F:pentosyltransferase activity"/>
    <property type="evidence" value="ECO:0007669"/>
    <property type="project" value="TreeGrafter"/>
</dbReference>
<organism evidence="10 11">
    <name type="scientific">Candidatus Sulfobium mesophilum</name>
    <dbReference type="NCBI Taxonomy" id="2016548"/>
    <lineage>
        <taxon>Bacteria</taxon>
        <taxon>Pseudomonadati</taxon>
        <taxon>Nitrospirota</taxon>
        <taxon>Nitrospiria</taxon>
        <taxon>Nitrospirales</taxon>
        <taxon>Nitrospiraceae</taxon>
        <taxon>Candidatus Sulfobium</taxon>
    </lineage>
</organism>
<dbReference type="EMBL" id="OUUY01000057">
    <property type="protein sequence ID" value="SPQ00018.1"/>
    <property type="molecule type" value="Genomic_DNA"/>
</dbReference>
<evidence type="ECO:0000256" key="1">
    <source>
        <dbReference type="ARBA" id="ARBA00004651"/>
    </source>
</evidence>
<evidence type="ECO:0000256" key="6">
    <source>
        <dbReference type="ARBA" id="ARBA00022989"/>
    </source>
</evidence>
<evidence type="ECO:0000256" key="4">
    <source>
        <dbReference type="ARBA" id="ARBA00022679"/>
    </source>
</evidence>
<dbReference type="GO" id="GO:0005886">
    <property type="term" value="C:plasma membrane"/>
    <property type="evidence" value="ECO:0007669"/>
    <property type="project" value="UniProtKB-SubCell"/>
</dbReference>
<dbReference type="PANTHER" id="PTHR33908:SF11">
    <property type="entry name" value="MEMBRANE PROTEIN"/>
    <property type="match status" value="1"/>
</dbReference>
<dbReference type="GO" id="GO:0009103">
    <property type="term" value="P:lipopolysaccharide biosynthetic process"/>
    <property type="evidence" value="ECO:0007669"/>
    <property type="project" value="UniProtKB-ARBA"/>
</dbReference>
<dbReference type="PANTHER" id="PTHR33908">
    <property type="entry name" value="MANNOSYLTRANSFERASE YKCB-RELATED"/>
    <property type="match status" value="1"/>
</dbReference>
<keyword evidence="11" id="KW-1185">Reference proteome</keyword>
<evidence type="ECO:0000259" key="9">
    <source>
        <dbReference type="Pfam" id="PF13231"/>
    </source>
</evidence>
<protein>
    <recommendedName>
        <fullName evidence="9">Glycosyltransferase RgtA/B/C/D-like domain-containing protein</fullName>
    </recommendedName>
</protein>
<keyword evidence="7 8" id="KW-0472">Membrane</keyword>
<dbReference type="Pfam" id="PF13231">
    <property type="entry name" value="PMT_2"/>
    <property type="match status" value="1"/>
</dbReference>
<feature type="transmembrane region" description="Helical" evidence="8">
    <location>
        <begin position="377"/>
        <end position="396"/>
    </location>
</feature>
<dbReference type="OrthoDB" id="9762504at2"/>
<sequence length="513" mass="58834">MPLHGSKPQRSYIAASLAFLVVVTSLVSWANFSYKFDGFVLNDYHEYCEIARNFYEGNGYSTSVLRPIAYKYFDTLPHPEVTRMPVYPFFLSLFFHLFGPTDNTVVLFNSICYAALAVLIFFITYELSGNYIMSLLVALMTAFMESYISYTVTAEPNIFYAAAIAAFFYFYLKYPGKALLQGIFLGLLYMLRANTLFVFMGFLVGLVIIEGTWKKRFSVATSLVLGFALGLVPYMIRNYMVVGKPFFSLYKYSLVLFTKGFPAYTIWTQITDVDPTRYAFSHPVEMLVKSFSFFVSLLRDSISFYNPLVLILIGIGFFLPIRDRRLQVLRLIIVSGIVIQTILVLPVGPVPYYYMFFFPLMISVAVINANDYVGKKVIAVALCSLAVFMYTTIPYWKSPKPINPYIPIGRQIAEVTDRNDIILTDIPWEITWYADRKTIWLPYNLETLQKISRTLKPKYILLTGRVYAAYEGDTWNKMLFDVNYSKSFGYEFSKTVLFQNKAVGVLYKAVSQS</sequence>
<keyword evidence="3" id="KW-0328">Glycosyltransferase</keyword>
<feature type="domain" description="Glycosyltransferase RgtA/B/C/D-like" evidence="9">
    <location>
        <begin position="85"/>
        <end position="228"/>
    </location>
</feature>
<evidence type="ECO:0000313" key="10">
    <source>
        <dbReference type="EMBL" id="SPQ00018.1"/>
    </source>
</evidence>
<evidence type="ECO:0000256" key="5">
    <source>
        <dbReference type="ARBA" id="ARBA00022692"/>
    </source>
</evidence>
<feature type="transmembrane region" description="Helical" evidence="8">
    <location>
        <begin position="352"/>
        <end position="370"/>
    </location>
</feature>
<proteinExistence type="predicted"/>
<feature type="transmembrane region" description="Helical" evidence="8">
    <location>
        <begin position="186"/>
        <end position="209"/>
    </location>
</feature>
<feature type="transmembrane region" description="Helical" evidence="8">
    <location>
        <begin position="157"/>
        <end position="174"/>
    </location>
</feature>
<evidence type="ECO:0000313" key="11">
    <source>
        <dbReference type="Proteomes" id="UP000245125"/>
    </source>
</evidence>
<reference evidence="11" key="1">
    <citation type="submission" date="2018-03" db="EMBL/GenBank/DDBJ databases">
        <authorList>
            <person name="Zecchin S."/>
        </authorList>
    </citation>
    <scope>NUCLEOTIDE SEQUENCE [LARGE SCALE GENOMIC DNA]</scope>
</reference>
<feature type="transmembrane region" description="Helical" evidence="8">
    <location>
        <begin position="12"/>
        <end position="32"/>
    </location>
</feature>
<keyword evidence="2" id="KW-1003">Cell membrane</keyword>
<evidence type="ECO:0000256" key="7">
    <source>
        <dbReference type="ARBA" id="ARBA00023136"/>
    </source>
</evidence>
<keyword evidence="4" id="KW-0808">Transferase</keyword>
<keyword evidence="6 8" id="KW-1133">Transmembrane helix</keyword>